<evidence type="ECO:0000256" key="1">
    <source>
        <dbReference type="SAM" id="Coils"/>
    </source>
</evidence>
<name>E4Y4N8_OIKDI</name>
<accession>E4Y4N8</accession>
<evidence type="ECO:0000313" key="2">
    <source>
        <dbReference type="EMBL" id="CBY30636.1"/>
    </source>
</evidence>
<gene>
    <name evidence="2" type="ORF">GSOID_T00018513001</name>
</gene>
<proteinExistence type="predicted"/>
<reference evidence="2" key="1">
    <citation type="journal article" date="2010" name="Science">
        <title>Plasticity of animal genome architecture unmasked by rapid evolution of a pelagic tunicate.</title>
        <authorList>
            <person name="Denoeud F."/>
            <person name="Henriet S."/>
            <person name="Mungpakdee S."/>
            <person name="Aury J.M."/>
            <person name="Da Silva C."/>
            <person name="Brinkmann H."/>
            <person name="Mikhaleva J."/>
            <person name="Olsen L.C."/>
            <person name="Jubin C."/>
            <person name="Canestro C."/>
            <person name="Bouquet J.M."/>
            <person name="Danks G."/>
            <person name="Poulain J."/>
            <person name="Campsteijn C."/>
            <person name="Adamski M."/>
            <person name="Cross I."/>
            <person name="Yadetie F."/>
            <person name="Muffato M."/>
            <person name="Louis A."/>
            <person name="Butcher S."/>
            <person name="Tsagkogeorga G."/>
            <person name="Konrad A."/>
            <person name="Singh S."/>
            <person name="Jensen M.F."/>
            <person name="Cong E.H."/>
            <person name="Eikeseth-Otteraa H."/>
            <person name="Noel B."/>
            <person name="Anthouard V."/>
            <person name="Porcel B.M."/>
            <person name="Kachouri-Lafond R."/>
            <person name="Nishino A."/>
            <person name="Ugolini M."/>
            <person name="Chourrout P."/>
            <person name="Nishida H."/>
            <person name="Aasland R."/>
            <person name="Huzurbazar S."/>
            <person name="Westhof E."/>
            <person name="Delsuc F."/>
            <person name="Lehrach H."/>
            <person name="Reinhardt R."/>
            <person name="Weissenbach J."/>
            <person name="Roy S.W."/>
            <person name="Artiguenave F."/>
            <person name="Postlethwait J.H."/>
            <person name="Manak J.R."/>
            <person name="Thompson E.M."/>
            <person name="Jaillon O."/>
            <person name="Du Pasquier L."/>
            <person name="Boudinot P."/>
            <person name="Liberles D.A."/>
            <person name="Volff J.N."/>
            <person name="Philippe H."/>
            <person name="Lenhard B."/>
            <person name="Roest Crollius H."/>
            <person name="Wincker P."/>
            <person name="Chourrout D."/>
        </authorList>
    </citation>
    <scope>NUCLEOTIDE SEQUENCE [LARGE SCALE GENOMIC DNA]</scope>
</reference>
<feature type="coiled-coil region" evidence="1">
    <location>
        <begin position="64"/>
        <end position="98"/>
    </location>
</feature>
<dbReference type="AlphaFoldDB" id="E4Y4N8"/>
<organism evidence="2">
    <name type="scientific">Oikopleura dioica</name>
    <name type="common">Tunicate</name>
    <dbReference type="NCBI Taxonomy" id="34765"/>
    <lineage>
        <taxon>Eukaryota</taxon>
        <taxon>Metazoa</taxon>
        <taxon>Chordata</taxon>
        <taxon>Tunicata</taxon>
        <taxon>Appendicularia</taxon>
        <taxon>Copelata</taxon>
        <taxon>Oikopleuridae</taxon>
        <taxon>Oikopleura</taxon>
    </lineage>
</organism>
<dbReference type="EMBL" id="FN654279">
    <property type="protein sequence ID" value="CBY30636.1"/>
    <property type="molecule type" value="Genomic_DNA"/>
</dbReference>
<dbReference type="Proteomes" id="UP000011014">
    <property type="component" value="Unassembled WGS sequence"/>
</dbReference>
<sequence>MFRLLNFKWDGSHRIRPSCDNFRSKLVDPSLTPESESTENAPQKPVEIVQESDQTDYMFQVSQLEEFCAKMTQYQAHMKDLEERNEFLAAQNAKFKEENFKLKTKRAQSRLPTSTLLDNNSNKIYTALNTVSLPSFPQQNPISSPNEAVI</sequence>
<keyword evidence="1" id="KW-0175">Coiled coil</keyword>
<protein>
    <submittedName>
        <fullName evidence="2">Uncharacterized protein</fullName>
    </submittedName>
</protein>